<reference evidence="10 11" key="1">
    <citation type="submission" date="2019-12" db="EMBL/GenBank/DDBJ databases">
        <authorList>
            <person name="Alioto T."/>
            <person name="Alioto T."/>
            <person name="Gomez Garrido J."/>
        </authorList>
    </citation>
    <scope>NUCLEOTIDE SEQUENCE [LARGE SCALE GENOMIC DNA]</scope>
</reference>
<keyword evidence="5 7" id="KW-1133">Transmembrane helix</keyword>
<dbReference type="PANTHER" id="PTHR32285:SF324">
    <property type="entry name" value="PROTEIN TRICHOME BIREFRINGENCE-LIKE 25"/>
    <property type="match status" value="1"/>
</dbReference>
<keyword evidence="6 7" id="KW-0472">Membrane</keyword>
<evidence type="ECO:0000256" key="1">
    <source>
        <dbReference type="ARBA" id="ARBA00004167"/>
    </source>
</evidence>
<evidence type="ECO:0000256" key="7">
    <source>
        <dbReference type="SAM" id="Phobius"/>
    </source>
</evidence>
<name>A0A8S0PI15_OLEEU</name>
<comment type="subcellular location">
    <subcellularLocation>
        <location evidence="1">Membrane</location>
        <topology evidence="1">Single-pass membrane protein</topology>
    </subcellularLocation>
</comment>
<evidence type="ECO:0000313" key="10">
    <source>
        <dbReference type="EMBL" id="CAA2951651.1"/>
    </source>
</evidence>
<evidence type="ECO:0000256" key="5">
    <source>
        <dbReference type="ARBA" id="ARBA00022989"/>
    </source>
</evidence>
<dbReference type="OrthoDB" id="630188at2759"/>
<keyword evidence="4" id="KW-0735">Signal-anchor</keyword>
<feature type="transmembrane region" description="Helical" evidence="7">
    <location>
        <begin position="12"/>
        <end position="34"/>
    </location>
</feature>
<sequence>MKPLNTNANKHTFSSIFIKFAVCFLLLGLAYRLFSSSSVQFSPVVVTTGTAFYEEKALPPNPPVSSSTDLLRENPTSKNVSERCNVFVGNWVRDRTGPFYTNATCSSIEDHQNCMRNGRPDTDYVYWRWKPRDCNLPRFDPKRFLNMMRGKSLAFIGDSIMRNHVQSLLCILSQVEQAVATYHDEQYKSRRWVFPSHRLTLSVVWSPFLTKASVYEDLNGISSGIIQLHLDDLDATWTDQYKNFDYVVIAGGKWFLKSAIYYENNTIVGCHNCQGKNITQLGFYHAYRKALNSTLKFITSSKHKAFTFFRTTTPDHFENGEWNTGGYCNRTRPFREGEIDINDMDGMMRNIELEEFERAAAIGSEKDLTLKLFDTTSISLLRPDGHPGVYRQFHPYSRKDKHLKLQNDCLHWCLPGPIDYWNDLMMEIFVNG</sequence>
<dbReference type="Pfam" id="PF13839">
    <property type="entry name" value="PC-Esterase"/>
    <property type="match status" value="1"/>
</dbReference>
<evidence type="ECO:0000256" key="4">
    <source>
        <dbReference type="ARBA" id="ARBA00022968"/>
    </source>
</evidence>
<evidence type="ECO:0000313" key="11">
    <source>
        <dbReference type="Proteomes" id="UP000594638"/>
    </source>
</evidence>
<dbReference type="GO" id="GO:0016020">
    <property type="term" value="C:membrane"/>
    <property type="evidence" value="ECO:0007669"/>
    <property type="project" value="UniProtKB-SubCell"/>
</dbReference>
<evidence type="ECO:0000256" key="2">
    <source>
        <dbReference type="ARBA" id="ARBA00007727"/>
    </source>
</evidence>
<feature type="domain" description="Trichome birefringence-like C-terminal" evidence="8">
    <location>
        <begin position="136"/>
        <end position="427"/>
    </location>
</feature>
<keyword evidence="3 7" id="KW-0812">Transmembrane</keyword>
<gene>
    <name evidence="10" type="ORF">OLEA9_A121230</name>
</gene>
<comment type="similarity">
    <text evidence="2">Belongs to the PC-esterase family. TBL subfamily.</text>
</comment>
<evidence type="ECO:0000259" key="8">
    <source>
        <dbReference type="Pfam" id="PF13839"/>
    </source>
</evidence>
<keyword evidence="11" id="KW-1185">Reference proteome</keyword>
<dbReference type="AlphaFoldDB" id="A0A8S0PI15"/>
<dbReference type="InterPro" id="IPR026057">
    <property type="entry name" value="TBL_C"/>
</dbReference>
<dbReference type="GO" id="GO:0005794">
    <property type="term" value="C:Golgi apparatus"/>
    <property type="evidence" value="ECO:0007669"/>
    <property type="project" value="TreeGrafter"/>
</dbReference>
<dbReference type="GO" id="GO:0016413">
    <property type="term" value="F:O-acetyltransferase activity"/>
    <property type="evidence" value="ECO:0007669"/>
    <property type="project" value="InterPro"/>
</dbReference>
<evidence type="ECO:0000259" key="9">
    <source>
        <dbReference type="Pfam" id="PF14416"/>
    </source>
</evidence>
<accession>A0A8S0PI15</accession>
<comment type="caution">
    <text evidence="10">The sequence shown here is derived from an EMBL/GenBank/DDBJ whole genome shotgun (WGS) entry which is preliminary data.</text>
</comment>
<protein>
    <submittedName>
        <fullName evidence="10">Trichome birefringence-like 25</fullName>
    </submittedName>
</protein>
<evidence type="ECO:0000256" key="6">
    <source>
        <dbReference type="ARBA" id="ARBA00023136"/>
    </source>
</evidence>
<dbReference type="PANTHER" id="PTHR32285">
    <property type="entry name" value="PROTEIN TRICHOME BIREFRINGENCE-LIKE 9-RELATED"/>
    <property type="match status" value="1"/>
</dbReference>
<dbReference type="Gramene" id="OE9A121230T2">
    <property type="protein sequence ID" value="OE9A121230C2"/>
    <property type="gene ID" value="OE9A121230"/>
</dbReference>
<dbReference type="InterPro" id="IPR025846">
    <property type="entry name" value="TBL_N"/>
</dbReference>
<dbReference type="Pfam" id="PF14416">
    <property type="entry name" value="PMR5N"/>
    <property type="match status" value="1"/>
</dbReference>
<feature type="domain" description="Trichome birefringence-like N-terminal" evidence="9">
    <location>
        <begin position="82"/>
        <end position="135"/>
    </location>
</feature>
<dbReference type="EMBL" id="CACTIH010000079">
    <property type="protein sequence ID" value="CAA2951651.1"/>
    <property type="molecule type" value="Genomic_DNA"/>
</dbReference>
<organism evidence="10 11">
    <name type="scientific">Olea europaea subsp. europaea</name>
    <dbReference type="NCBI Taxonomy" id="158383"/>
    <lineage>
        <taxon>Eukaryota</taxon>
        <taxon>Viridiplantae</taxon>
        <taxon>Streptophyta</taxon>
        <taxon>Embryophyta</taxon>
        <taxon>Tracheophyta</taxon>
        <taxon>Spermatophyta</taxon>
        <taxon>Magnoliopsida</taxon>
        <taxon>eudicotyledons</taxon>
        <taxon>Gunneridae</taxon>
        <taxon>Pentapetalae</taxon>
        <taxon>asterids</taxon>
        <taxon>lamiids</taxon>
        <taxon>Lamiales</taxon>
        <taxon>Oleaceae</taxon>
        <taxon>Oleeae</taxon>
        <taxon>Olea</taxon>
    </lineage>
</organism>
<dbReference type="Proteomes" id="UP000594638">
    <property type="component" value="Unassembled WGS sequence"/>
</dbReference>
<proteinExistence type="inferred from homology"/>
<evidence type="ECO:0000256" key="3">
    <source>
        <dbReference type="ARBA" id="ARBA00022692"/>
    </source>
</evidence>
<dbReference type="InterPro" id="IPR029962">
    <property type="entry name" value="TBL"/>
</dbReference>